<comment type="caution">
    <text evidence="5">The sequence shown here is derived from an EMBL/GenBank/DDBJ whole genome shotgun (WGS) entry which is preliminary data.</text>
</comment>
<dbReference type="RefSeq" id="WP_308488767.1">
    <property type="nucleotide sequence ID" value="NZ_JAVFCB010000004.1"/>
</dbReference>
<keyword evidence="2" id="KW-1133">Transmembrane helix</keyword>
<evidence type="ECO:0000313" key="5">
    <source>
        <dbReference type="EMBL" id="MDQ4213819.1"/>
    </source>
</evidence>
<feature type="domain" description="DUF7507" evidence="4">
    <location>
        <begin position="2290"/>
        <end position="2386"/>
    </location>
</feature>
<name>A0ABU0XFC2_9MICO</name>
<dbReference type="InterPro" id="IPR047589">
    <property type="entry name" value="DUF11_rpt"/>
</dbReference>
<dbReference type="InterPro" id="IPR001434">
    <property type="entry name" value="OmcB-like_DUF11"/>
</dbReference>
<feature type="domain" description="DUF7507" evidence="4">
    <location>
        <begin position="1942"/>
        <end position="2044"/>
    </location>
</feature>
<feature type="domain" description="DUF7507" evidence="4">
    <location>
        <begin position="1599"/>
        <end position="1702"/>
    </location>
</feature>
<evidence type="ECO:0000259" key="3">
    <source>
        <dbReference type="Pfam" id="PF01345"/>
    </source>
</evidence>
<feature type="region of interest" description="Disordered" evidence="1">
    <location>
        <begin position="2147"/>
        <end position="2171"/>
    </location>
</feature>
<dbReference type="NCBIfam" id="TIGR01451">
    <property type="entry name" value="B_ant_repeat"/>
    <property type="match status" value="9"/>
</dbReference>
<dbReference type="PANTHER" id="PTHR34819">
    <property type="entry name" value="LARGE CYSTEINE-RICH PERIPLASMIC PROTEIN OMCB"/>
    <property type="match status" value="1"/>
</dbReference>
<dbReference type="Pfam" id="PF24346">
    <property type="entry name" value="DUF7507"/>
    <property type="match status" value="9"/>
</dbReference>
<feature type="transmembrane region" description="Helical" evidence="2">
    <location>
        <begin position="2431"/>
        <end position="2451"/>
    </location>
</feature>
<proteinExistence type="predicted"/>
<dbReference type="Proteomes" id="UP001230289">
    <property type="component" value="Unassembled WGS sequence"/>
</dbReference>
<dbReference type="InterPro" id="IPR055354">
    <property type="entry name" value="DUF7507"/>
</dbReference>
<evidence type="ECO:0000256" key="2">
    <source>
        <dbReference type="SAM" id="Phobius"/>
    </source>
</evidence>
<evidence type="ECO:0000259" key="4">
    <source>
        <dbReference type="Pfam" id="PF24346"/>
    </source>
</evidence>
<protein>
    <submittedName>
        <fullName evidence="5">Uncharacterized protein</fullName>
    </submittedName>
</protein>
<keyword evidence="6" id="KW-1185">Reference proteome</keyword>
<feature type="domain" description="DUF11" evidence="3">
    <location>
        <begin position="1244"/>
        <end position="1356"/>
    </location>
</feature>
<reference evidence="5 6" key="1">
    <citation type="submission" date="2023-08" db="EMBL/GenBank/DDBJ databases">
        <title>Microbacterium sp. nov., isolated from a waste landfill.</title>
        <authorList>
            <person name="Wen W."/>
        </authorList>
    </citation>
    <scope>NUCLEOTIDE SEQUENCE [LARGE SCALE GENOMIC DNA]</scope>
    <source>
        <strain evidence="5 6">ASV81</strain>
    </source>
</reference>
<keyword evidence="2" id="KW-0812">Transmembrane</keyword>
<feature type="domain" description="DUF7507" evidence="4">
    <location>
        <begin position="2055"/>
        <end position="2160"/>
    </location>
</feature>
<feature type="domain" description="DUF7507" evidence="4">
    <location>
        <begin position="2174"/>
        <end position="2278"/>
    </location>
</feature>
<feature type="domain" description="DUF7507" evidence="4">
    <location>
        <begin position="1827"/>
        <end position="1930"/>
    </location>
</feature>
<dbReference type="InterPro" id="IPR051172">
    <property type="entry name" value="Chlamydia_OmcB"/>
</dbReference>
<keyword evidence="2" id="KW-0472">Membrane</keyword>
<dbReference type="EMBL" id="JAVFCB010000004">
    <property type="protein sequence ID" value="MDQ4213819.1"/>
    <property type="molecule type" value="Genomic_DNA"/>
</dbReference>
<gene>
    <name evidence="5" type="ORF">RBR11_07820</name>
</gene>
<feature type="domain" description="DUF7507" evidence="4">
    <location>
        <begin position="1716"/>
        <end position="1816"/>
    </location>
</feature>
<sequence>MRTKVRAVLAAIVAPLLALGLVVGEGLTAQAAGSAQLLVSVVAVDASTGNPITSVTSSQSPRRIAFRVDFSCVTSDCTNATVKFDPTQLDPNDNTYRLLYKTGFTPPLSGGTVTGDDANGWTVTLGNLASGASGQFTLEYGWPALNQGWPTSFPYALFPDGFPIAQTVHGNADTASVVHDATTVPVTWHVAGSTPTIALQNLGIPSSGFFTTDTNITYQIRMTTGCRSDTNNFTYDNICSSAWTVTHQLPPGAVLVSADDNPTVTGSVSTGLILTWNSPAWTAANPGALWTFTGWAGNPRNVTITFPAANIAPAGQTCDFTTSFNGPTGRVDATYISMPGVPGATGTAPLPAYGPFPIKCTSPFPRAELDPKQSTYDGSARPATADATVVIPASGENDKEWHVTVANTANIPGVAVITDNTLDLPDLPVYQIAAPAGSTITWTATDGTTTRSGTSTGTANAPAGFRFVTSTVTSPTLAPSNQIREQTYRTTFTVAYRYRVTPDATNPTMRRINTASAVMQWPGHSEFPDTVLGSTSGAVTLIAPFGRISAWKGGYMSADVPGGVVGGNNNDHPSGSVDLTIPTSPTSFWWNAWVVNSGNAPAIATITDTTLDDPEIPITQLQALTWSSAGGCCGGIPSDFQVTLDDGTVETKSNVTVYNAPAGRRIASYTATTVTAITGGSTTPADGGWNSFIVSMVGSVGPTATPNSTHSNTFTGSLDYRNPSVPNLTAANTFSVHLVGSNPVMTATLGPPTVAGGATQATTTTDVTFTLGGSTAQVPLTRDITPEYVLMAPAGWNITPGSASFPVGSVPPGVTFGYRTVTIAGVDRQVVVATWPAGTSFGKNTTLPNMSVIARPSTSVAAGAVGVPRGFITNTGTLQPADTFTHEFTDTPDIDGNAATTRFSEAPAVTGVPVAAVAAMQVLKEICLPDASKLDGCQWFADPNNRVGVPPNSTSIRYRLTVTNTGNTDLSDAVGYDILPYPGDTGTSDATSGTPRGSTLTENVDSVSNLLGSPSVSYSASTQPCRPEVNPNVANCANDWQGSALGAQAIRISRAGTLAPGQYISMQYSTAVLNSPGNGAVGCNSLAVRVTGLSNVSEPAPVCASIEETDLAITAGTPLLQIGRPGILPWTVVNNGGAASTQGNVTVTIPAGLSATSLQFSGWRCTGADANGNPQYGTAVGPSTLTCTPDSPLLKGVPQQLDVPVVSTVSTFTSAAHVSGRLYDGNLANNDATMSATAAPPAGDIGVAKDDGVTTAKPGDTLTYRIPVHNPLLYETLTGARLTDVIPGGLQFVSASDGGTYDASTRTLSWALPDMPGDGSATRTVTVTVLSTVASATLKNTAMVTAPDPANPSATFTGTATDTDTVRTNPAITLTKSTAQPTYSKVGDTVSYTFSSTNTGDVTLQNVAIADPLPGLSALTYGTWPSGTAGMLAPGQTVTATATYTIAQADMDATKVTNTATVGGKTPSGADVTARDTHTVSGTAAPSILLDKRTTSTVSRAGDVVAYSFTVTNTSLLTLQNVSITDPLSGLSPITFGAWPGTAGTLAPGQSVTATATYKATQADVNRGSIDNTATVTGTTVGGATLTDEHAAVVTITPAPAIGMTKGSVEAAFAKAGDQVHYTFAAQNTGNVTLTGVVITDPRPGLGLITYSWPGAAGTLAPGETVTAAATYTITQADVDATSVTNNASVTGTPPAGSDVTATATRTINGTATQSILLDKQTASIVSRAGDVVTYDFTVTNTSPLTLNDVTITDPLPGLSTITYRAWPGSTGVLKPGEKVTATATYTATQADVDAHRIDNTATVTGATNRGATATDQHTATVTISEAPAISLTKDSLETSFTKAGDTVHYTFAASNTGNVTLTGVAISDPLPGLSGITYAWPGAAGVLAPGQKVTASATYTVSQADVDATKGTNTATATGTSPAGANVKATATRTIDGTATPTIALDKQSASVVRDAGDPVTYTFTVTNTSALTLRNVTITDPMPRLSSLTFGAWPGAAGVLAPGQSVIATATYTASQADVDAGRIDNTATAKGTTLGGATATDRHSAEILINRTPAITLHKTGAYDPGTRGDAGDQLRYGFTVTNAGNTTLTNVTITDPLAGLTRITYTWPGAPGVLLPGQAATATASRTVTQADVDGLRGVTNTATVTSDAPDGTHPTAQDTVHMPTPANSGVQLVKTGTLDDTGHAPRAGDTVTYRLAATNLGAVTLHDDTITDPMPGLSPLTFTWPGTPGELAPGQTVTATGRYTLTQADVDASKVLNTATTTGIDPAQNTVTAQATFTLVLPADAKLTLTKTGAIADGYWKAGMRVDYGFTAENTGNVTLTDVVIADPLPGLSTIVYTWPGQPGVLAPGEKVTAKAAYLLTADDVAKRTVTNTATASSDRAPDATDSVTLTGPTPPLVIPDPPTVGDLLSYLGDPSLARTGGTIPMLPIAGGILLLGAGLVLALVARRGKNDGSAS</sequence>
<organism evidence="5 6">
    <name type="scientific">Microbacterium capsulatum</name>
    <dbReference type="NCBI Taxonomy" id="3041921"/>
    <lineage>
        <taxon>Bacteria</taxon>
        <taxon>Bacillati</taxon>
        <taxon>Actinomycetota</taxon>
        <taxon>Actinomycetes</taxon>
        <taxon>Micrococcales</taxon>
        <taxon>Microbacteriaceae</taxon>
        <taxon>Microbacterium</taxon>
    </lineage>
</organism>
<accession>A0ABU0XFC2</accession>
<dbReference type="PANTHER" id="PTHR34819:SF3">
    <property type="entry name" value="CELL SURFACE PROTEIN"/>
    <property type="match status" value="1"/>
</dbReference>
<feature type="region of interest" description="Disordered" evidence="1">
    <location>
        <begin position="2378"/>
        <end position="2404"/>
    </location>
</feature>
<evidence type="ECO:0000256" key="1">
    <source>
        <dbReference type="SAM" id="MobiDB-lite"/>
    </source>
</evidence>
<dbReference type="Pfam" id="PF01345">
    <property type="entry name" value="DUF11"/>
    <property type="match status" value="1"/>
</dbReference>
<feature type="domain" description="DUF7507" evidence="4">
    <location>
        <begin position="1485"/>
        <end position="1588"/>
    </location>
</feature>
<feature type="domain" description="DUF7507" evidence="4">
    <location>
        <begin position="1369"/>
        <end position="1474"/>
    </location>
</feature>
<evidence type="ECO:0000313" key="6">
    <source>
        <dbReference type="Proteomes" id="UP001230289"/>
    </source>
</evidence>